<comment type="subcellular location">
    <subcellularLocation>
        <location evidence="1">Membrane</location>
    </subcellularLocation>
</comment>
<feature type="compositionally biased region" description="Acidic residues" evidence="7">
    <location>
        <begin position="765"/>
        <end position="774"/>
    </location>
</feature>
<name>J3LT98_ORYBR</name>
<keyword evidence="4" id="KW-0677">Repeat</keyword>
<dbReference type="InterPro" id="IPR001245">
    <property type="entry name" value="Ser-Thr/Tyr_kinase_cat_dom"/>
</dbReference>
<dbReference type="EnsemblPlants" id="OB03G42740.1">
    <property type="protein sequence ID" value="OB03G42740.1"/>
    <property type="gene ID" value="OB03G42740"/>
</dbReference>
<sequence length="798" mass="86229">MAGGIGVGWEACYGASRCWGWMRGMLWGMALPITASSVATRLALSAFGGANHACIHVHEQSRRPSTKRNEKMWIKVGDGITAGLPQVARAVGHPCAWAGVVCRAGRVAELRLTGLRRTRAGAQRQGFAVDPLRELTALEVFDASGFPLPGRIPAWFGTGLPPSLAVLDLHSTSVNGELPADLGMSGNLTTLNLSGNSISGSIPATLFLIKGLKFLDISDNNLTGELPNVSILAGDGTGVFNASGNSLYGAIGDVLGPLLKRFRQVDVSRNYFSEVVGTGYGNSSDGAVHINMNCFSGSSQRSQGDCEAFYKRNRASLPEPPNASPSPSKKGVKWKHVLAGVLAGSAILVVFLLVALVFCLMRRGRRQPRGRGLEQNEEGIRSGRRSSSVNPVMLSSMAASPAANGTVKGLPTIVDDFTYEQLHYVTGGFGDDNLVKHGHSGDIYHGALESGFNVVVKKVDRKSSNKTLGELGFLAKNSHGRIVPLLGHLAVDDEELLVYKYMAKGDLTTALHKKPVDSEEGLQSLDWITRLKIAIGVAEALCFLHDECSPPLVHRDIQASSVLLDDKFEVCLGSLSDVCTQQSEGSRSFFSRMLRSSKSLDKNTSGPPASCSYDVYCFGKVLLELITGNFGVSGSNDTGSEEWLARTLDFIDAHEKEGLSNIVDPSLVVDEDHLEEVWAVSIVAKTCLNPKPSRRPLARYILKALENPLRVVREELELNSSRLRSTSSRSSWQFAFHGQSYRSSELRPTLGQSLARKQSVKSQGSDEEEEEEDSFSFKRASREILPDPSVELEENAVV</sequence>
<evidence type="ECO:0000256" key="6">
    <source>
        <dbReference type="ARBA" id="ARBA00023136"/>
    </source>
</evidence>
<dbReference type="FunFam" id="3.30.200.20:FF:000433">
    <property type="entry name" value="Predicted protein"/>
    <property type="match status" value="1"/>
</dbReference>
<dbReference type="Gene3D" id="3.80.10.10">
    <property type="entry name" value="Ribonuclease Inhibitor"/>
    <property type="match status" value="1"/>
</dbReference>
<dbReference type="PROSITE" id="PS51450">
    <property type="entry name" value="LRR"/>
    <property type="match status" value="1"/>
</dbReference>
<evidence type="ECO:0000256" key="4">
    <source>
        <dbReference type="ARBA" id="ARBA00022737"/>
    </source>
</evidence>
<keyword evidence="6 8" id="KW-0472">Membrane</keyword>
<dbReference type="InterPro" id="IPR011009">
    <property type="entry name" value="Kinase-like_dom_sf"/>
</dbReference>
<dbReference type="Pfam" id="PF00560">
    <property type="entry name" value="LRR_1"/>
    <property type="match status" value="2"/>
</dbReference>
<keyword evidence="5 8" id="KW-1133">Transmembrane helix</keyword>
<dbReference type="Gramene" id="OB03G42740.1">
    <property type="protein sequence ID" value="OB03G42740.1"/>
    <property type="gene ID" value="OB03G42740"/>
</dbReference>
<dbReference type="Gene3D" id="3.30.200.20">
    <property type="entry name" value="Phosphorylase Kinase, domain 1"/>
    <property type="match status" value="1"/>
</dbReference>
<evidence type="ECO:0000256" key="7">
    <source>
        <dbReference type="SAM" id="MobiDB-lite"/>
    </source>
</evidence>
<dbReference type="SUPFAM" id="SSF52058">
    <property type="entry name" value="L domain-like"/>
    <property type="match status" value="1"/>
</dbReference>
<dbReference type="PROSITE" id="PS50011">
    <property type="entry name" value="PROTEIN_KINASE_DOM"/>
    <property type="match status" value="1"/>
</dbReference>
<proteinExistence type="predicted"/>
<dbReference type="SUPFAM" id="SSF56112">
    <property type="entry name" value="Protein kinase-like (PK-like)"/>
    <property type="match status" value="1"/>
</dbReference>
<dbReference type="PANTHER" id="PTHR48006">
    <property type="entry name" value="LEUCINE-RICH REPEAT-CONTAINING PROTEIN DDB_G0281931-RELATED"/>
    <property type="match status" value="1"/>
</dbReference>
<dbReference type="Pfam" id="PF07714">
    <property type="entry name" value="PK_Tyr_Ser-Thr"/>
    <property type="match status" value="1"/>
</dbReference>
<feature type="compositionally biased region" description="Basic and acidic residues" evidence="7">
    <location>
        <begin position="371"/>
        <end position="381"/>
    </location>
</feature>
<keyword evidence="3 8" id="KW-0812">Transmembrane</keyword>
<evidence type="ECO:0000313" key="11">
    <source>
        <dbReference type="Proteomes" id="UP000006038"/>
    </source>
</evidence>
<dbReference type="Proteomes" id="UP000006038">
    <property type="component" value="Chromosome 3"/>
</dbReference>
<evidence type="ECO:0000256" key="1">
    <source>
        <dbReference type="ARBA" id="ARBA00004370"/>
    </source>
</evidence>
<dbReference type="HOGENOM" id="CLU_000288_22_6_1"/>
<dbReference type="GO" id="GO:0016020">
    <property type="term" value="C:membrane"/>
    <property type="evidence" value="ECO:0007669"/>
    <property type="project" value="UniProtKB-SubCell"/>
</dbReference>
<evidence type="ECO:0000256" key="2">
    <source>
        <dbReference type="ARBA" id="ARBA00022614"/>
    </source>
</evidence>
<keyword evidence="11" id="KW-1185">Reference proteome</keyword>
<dbReference type="GO" id="GO:0004672">
    <property type="term" value="F:protein kinase activity"/>
    <property type="evidence" value="ECO:0007669"/>
    <property type="project" value="InterPro"/>
</dbReference>
<feature type="transmembrane region" description="Helical" evidence="8">
    <location>
        <begin position="337"/>
        <end position="361"/>
    </location>
</feature>
<dbReference type="FunFam" id="1.10.510.10:FF:000448">
    <property type="entry name" value="Putative LRR receptor-like serine/threonine-protein kinase"/>
    <property type="match status" value="1"/>
</dbReference>
<keyword evidence="2" id="KW-0433">Leucine-rich repeat</keyword>
<dbReference type="InterPro" id="IPR051824">
    <property type="entry name" value="LRR_Rcpt-Like_S/T_Kinase"/>
</dbReference>
<evidence type="ECO:0000259" key="9">
    <source>
        <dbReference type="PROSITE" id="PS50011"/>
    </source>
</evidence>
<dbReference type="STRING" id="4533.J3LT98"/>
<reference evidence="10" key="2">
    <citation type="submission" date="2013-04" db="UniProtKB">
        <authorList>
            <consortium name="EnsemblPlants"/>
        </authorList>
    </citation>
    <scope>IDENTIFICATION</scope>
</reference>
<organism evidence="10">
    <name type="scientific">Oryza brachyantha</name>
    <name type="common">malo sina</name>
    <dbReference type="NCBI Taxonomy" id="4533"/>
    <lineage>
        <taxon>Eukaryota</taxon>
        <taxon>Viridiplantae</taxon>
        <taxon>Streptophyta</taxon>
        <taxon>Embryophyta</taxon>
        <taxon>Tracheophyta</taxon>
        <taxon>Spermatophyta</taxon>
        <taxon>Magnoliopsida</taxon>
        <taxon>Liliopsida</taxon>
        <taxon>Poales</taxon>
        <taxon>Poaceae</taxon>
        <taxon>BOP clade</taxon>
        <taxon>Oryzoideae</taxon>
        <taxon>Oryzeae</taxon>
        <taxon>Oryzinae</taxon>
        <taxon>Oryza</taxon>
    </lineage>
</organism>
<dbReference type="GO" id="GO:0005524">
    <property type="term" value="F:ATP binding"/>
    <property type="evidence" value="ECO:0007669"/>
    <property type="project" value="InterPro"/>
</dbReference>
<reference evidence="10" key="1">
    <citation type="journal article" date="2013" name="Nat. Commun.">
        <title>Whole-genome sequencing of Oryza brachyantha reveals mechanisms underlying Oryza genome evolution.</title>
        <authorList>
            <person name="Chen J."/>
            <person name="Huang Q."/>
            <person name="Gao D."/>
            <person name="Wang J."/>
            <person name="Lang Y."/>
            <person name="Liu T."/>
            <person name="Li B."/>
            <person name="Bai Z."/>
            <person name="Luis Goicoechea J."/>
            <person name="Liang C."/>
            <person name="Chen C."/>
            <person name="Zhang W."/>
            <person name="Sun S."/>
            <person name="Liao Y."/>
            <person name="Zhang X."/>
            <person name="Yang L."/>
            <person name="Song C."/>
            <person name="Wang M."/>
            <person name="Shi J."/>
            <person name="Liu G."/>
            <person name="Liu J."/>
            <person name="Zhou H."/>
            <person name="Zhou W."/>
            <person name="Yu Q."/>
            <person name="An N."/>
            <person name="Chen Y."/>
            <person name="Cai Q."/>
            <person name="Wang B."/>
            <person name="Liu B."/>
            <person name="Min J."/>
            <person name="Huang Y."/>
            <person name="Wu H."/>
            <person name="Li Z."/>
            <person name="Zhang Y."/>
            <person name="Yin Y."/>
            <person name="Song W."/>
            <person name="Jiang J."/>
            <person name="Jackson S.A."/>
            <person name="Wing R.A."/>
            <person name="Wang J."/>
            <person name="Chen M."/>
        </authorList>
    </citation>
    <scope>NUCLEOTIDE SEQUENCE [LARGE SCALE GENOMIC DNA]</scope>
    <source>
        <strain evidence="10">cv. IRGC 101232</strain>
    </source>
</reference>
<dbReference type="Gene3D" id="1.10.510.10">
    <property type="entry name" value="Transferase(Phosphotransferase) domain 1"/>
    <property type="match status" value="1"/>
</dbReference>
<evidence type="ECO:0000313" key="10">
    <source>
        <dbReference type="EnsemblPlants" id="OB03G42740.1"/>
    </source>
</evidence>
<evidence type="ECO:0000256" key="5">
    <source>
        <dbReference type="ARBA" id="ARBA00022989"/>
    </source>
</evidence>
<feature type="region of interest" description="Disordered" evidence="7">
    <location>
        <begin position="747"/>
        <end position="798"/>
    </location>
</feature>
<dbReference type="OMA" id="HIEMNCL"/>
<dbReference type="InterPro" id="IPR000719">
    <property type="entry name" value="Prot_kinase_dom"/>
</dbReference>
<dbReference type="InterPro" id="IPR032675">
    <property type="entry name" value="LRR_dom_sf"/>
</dbReference>
<feature type="compositionally biased region" description="Polar residues" evidence="7">
    <location>
        <begin position="750"/>
        <end position="763"/>
    </location>
</feature>
<dbReference type="AlphaFoldDB" id="J3LT98"/>
<dbReference type="InterPro" id="IPR001611">
    <property type="entry name" value="Leu-rich_rpt"/>
</dbReference>
<protein>
    <recommendedName>
        <fullName evidence="9">Protein kinase domain-containing protein</fullName>
    </recommendedName>
</protein>
<dbReference type="PANTHER" id="PTHR48006:SF50">
    <property type="entry name" value="OS03G0724300 PROTEIN"/>
    <property type="match status" value="1"/>
</dbReference>
<dbReference type="eggNOG" id="ENOG502QR5S">
    <property type="taxonomic scope" value="Eukaryota"/>
</dbReference>
<evidence type="ECO:0000256" key="3">
    <source>
        <dbReference type="ARBA" id="ARBA00022692"/>
    </source>
</evidence>
<feature type="domain" description="Protein kinase" evidence="9">
    <location>
        <begin position="429"/>
        <end position="710"/>
    </location>
</feature>
<evidence type="ECO:0000256" key="8">
    <source>
        <dbReference type="SAM" id="Phobius"/>
    </source>
</evidence>
<feature type="region of interest" description="Disordered" evidence="7">
    <location>
        <begin position="368"/>
        <end position="388"/>
    </location>
</feature>
<accession>J3LT98</accession>